<proteinExistence type="predicted"/>
<accession>A0A0G1HYL5</accession>
<sequence length="141" mass="15588">MKSKINLTFLAILAFSVISTLILTLNTISSGVPIYGAIAGVVAFGGFLYLFIFSRADFRYVVYHTNAKVSGPATLVELDSGLTTIYLGIRTPAQSITVDLQAIPKSALYFGRWEVYGEKDSKLVLWHDHTLFGGGWYYTQH</sequence>
<name>A0A0G1HYL5_9BACT</name>
<dbReference type="Proteomes" id="UP000034006">
    <property type="component" value="Unassembled WGS sequence"/>
</dbReference>
<protein>
    <submittedName>
        <fullName evidence="2">Uncharacterized protein</fullName>
    </submittedName>
</protein>
<dbReference type="AlphaFoldDB" id="A0A0G1HYL5"/>
<dbReference type="EMBL" id="LCIH01000005">
    <property type="protein sequence ID" value="KKT52050.1"/>
    <property type="molecule type" value="Genomic_DNA"/>
</dbReference>
<organism evidence="2 3">
    <name type="scientific">Candidatus Collierbacteria bacterium GW2011_GWB2_44_22</name>
    <dbReference type="NCBI Taxonomy" id="1618387"/>
    <lineage>
        <taxon>Bacteria</taxon>
        <taxon>Candidatus Collieribacteriota</taxon>
    </lineage>
</organism>
<keyword evidence="1" id="KW-0472">Membrane</keyword>
<evidence type="ECO:0000313" key="3">
    <source>
        <dbReference type="Proteomes" id="UP000034006"/>
    </source>
</evidence>
<keyword evidence="1" id="KW-0812">Transmembrane</keyword>
<keyword evidence="1" id="KW-1133">Transmembrane helix</keyword>
<comment type="caution">
    <text evidence="2">The sequence shown here is derived from an EMBL/GenBank/DDBJ whole genome shotgun (WGS) entry which is preliminary data.</text>
</comment>
<feature type="transmembrane region" description="Helical" evidence="1">
    <location>
        <begin position="34"/>
        <end position="53"/>
    </location>
</feature>
<gene>
    <name evidence="2" type="ORF">UW44_C0005G0092</name>
</gene>
<evidence type="ECO:0000256" key="1">
    <source>
        <dbReference type="SAM" id="Phobius"/>
    </source>
</evidence>
<evidence type="ECO:0000313" key="2">
    <source>
        <dbReference type="EMBL" id="KKT52050.1"/>
    </source>
</evidence>
<feature type="transmembrane region" description="Helical" evidence="1">
    <location>
        <begin position="7"/>
        <end position="28"/>
    </location>
</feature>
<reference evidence="2 3" key="1">
    <citation type="journal article" date="2015" name="Nature">
        <title>rRNA introns, odd ribosomes, and small enigmatic genomes across a large radiation of phyla.</title>
        <authorList>
            <person name="Brown C.T."/>
            <person name="Hug L.A."/>
            <person name="Thomas B.C."/>
            <person name="Sharon I."/>
            <person name="Castelle C.J."/>
            <person name="Singh A."/>
            <person name="Wilkins M.J."/>
            <person name="Williams K.H."/>
            <person name="Banfield J.F."/>
        </authorList>
    </citation>
    <scope>NUCLEOTIDE SEQUENCE [LARGE SCALE GENOMIC DNA]</scope>
</reference>